<feature type="compositionally biased region" description="Low complexity" evidence="1">
    <location>
        <begin position="88"/>
        <end position="98"/>
    </location>
</feature>
<proteinExistence type="predicted"/>
<evidence type="ECO:0000313" key="3">
    <source>
        <dbReference type="Proteomes" id="UP000824120"/>
    </source>
</evidence>
<organism evidence="2 3">
    <name type="scientific">Solanum commersonii</name>
    <name type="common">Commerson's wild potato</name>
    <name type="synonym">Commerson's nightshade</name>
    <dbReference type="NCBI Taxonomy" id="4109"/>
    <lineage>
        <taxon>Eukaryota</taxon>
        <taxon>Viridiplantae</taxon>
        <taxon>Streptophyta</taxon>
        <taxon>Embryophyta</taxon>
        <taxon>Tracheophyta</taxon>
        <taxon>Spermatophyta</taxon>
        <taxon>Magnoliopsida</taxon>
        <taxon>eudicotyledons</taxon>
        <taxon>Gunneridae</taxon>
        <taxon>Pentapetalae</taxon>
        <taxon>asterids</taxon>
        <taxon>lamiids</taxon>
        <taxon>Solanales</taxon>
        <taxon>Solanaceae</taxon>
        <taxon>Solanoideae</taxon>
        <taxon>Solaneae</taxon>
        <taxon>Solanum</taxon>
    </lineage>
</organism>
<feature type="compositionally biased region" description="Basic and acidic residues" evidence="1">
    <location>
        <begin position="1"/>
        <end position="14"/>
    </location>
</feature>
<gene>
    <name evidence="2" type="ORF">H5410_061359</name>
</gene>
<feature type="region of interest" description="Disordered" evidence="1">
    <location>
        <begin position="1"/>
        <end position="33"/>
    </location>
</feature>
<dbReference type="EMBL" id="JACXVP010000012">
    <property type="protein sequence ID" value="KAG5571593.1"/>
    <property type="molecule type" value="Genomic_DNA"/>
</dbReference>
<protein>
    <submittedName>
        <fullName evidence="2">Uncharacterized protein</fullName>
    </submittedName>
</protein>
<evidence type="ECO:0000256" key="1">
    <source>
        <dbReference type="SAM" id="MobiDB-lite"/>
    </source>
</evidence>
<evidence type="ECO:0000313" key="2">
    <source>
        <dbReference type="EMBL" id="KAG5571593.1"/>
    </source>
</evidence>
<dbReference type="Proteomes" id="UP000824120">
    <property type="component" value="Chromosome 12"/>
</dbReference>
<keyword evidence="3" id="KW-1185">Reference proteome</keyword>
<name>A0A9J5W7V9_SOLCO</name>
<feature type="region of interest" description="Disordered" evidence="1">
    <location>
        <begin position="88"/>
        <end position="112"/>
    </location>
</feature>
<comment type="caution">
    <text evidence="2">The sequence shown here is derived from an EMBL/GenBank/DDBJ whole genome shotgun (WGS) entry which is preliminary data.</text>
</comment>
<accession>A0A9J5W7V9</accession>
<sequence>MSSGGDGDRHREHLGVSQTKQAKKKKSRRPIDLEDITGSISSALERISHDTHLFAVPFGTADPRQYYLNYRRYEDLPLQAIRRARPLSSCTSSLTGTSPQLSAMRIGDSNSE</sequence>
<reference evidence="2 3" key="1">
    <citation type="submission" date="2020-09" db="EMBL/GenBank/DDBJ databases">
        <title>De no assembly of potato wild relative species, Solanum commersonii.</title>
        <authorList>
            <person name="Cho K."/>
        </authorList>
    </citation>
    <scope>NUCLEOTIDE SEQUENCE [LARGE SCALE GENOMIC DNA]</scope>
    <source>
        <strain evidence="2">LZ3.2</strain>
        <tissue evidence="2">Leaf</tissue>
    </source>
</reference>
<dbReference type="AlphaFoldDB" id="A0A9J5W7V9"/>